<dbReference type="PANTHER" id="PTHR43056">
    <property type="entry name" value="PEPTIDASE S9 PROLYL OLIGOPEPTIDASE"/>
    <property type="match status" value="1"/>
</dbReference>
<gene>
    <name evidence="3" type="ORF">NKR23_g5871</name>
</gene>
<evidence type="ECO:0000256" key="1">
    <source>
        <dbReference type="ARBA" id="ARBA00022801"/>
    </source>
</evidence>
<dbReference type="InterPro" id="IPR050585">
    <property type="entry name" value="Xaa-Pro_dipeptidyl-ppase/CocE"/>
</dbReference>
<dbReference type="SUPFAM" id="SSF49785">
    <property type="entry name" value="Galactose-binding domain-like"/>
    <property type="match status" value="1"/>
</dbReference>
<name>A0AA38VQ39_9PEZI</name>
<organism evidence="3 4">
    <name type="scientific">Pleurostoma richardsiae</name>
    <dbReference type="NCBI Taxonomy" id="41990"/>
    <lineage>
        <taxon>Eukaryota</taxon>
        <taxon>Fungi</taxon>
        <taxon>Dikarya</taxon>
        <taxon>Ascomycota</taxon>
        <taxon>Pezizomycotina</taxon>
        <taxon>Sordariomycetes</taxon>
        <taxon>Sordariomycetidae</taxon>
        <taxon>Calosphaeriales</taxon>
        <taxon>Pleurostomataceae</taxon>
        <taxon>Pleurostoma</taxon>
    </lineage>
</organism>
<dbReference type="Gene3D" id="3.40.50.1820">
    <property type="entry name" value="alpha/beta hydrolase"/>
    <property type="match status" value="1"/>
</dbReference>
<evidence type="ECO:0000313" key="3">
    <source>
        <dbReference type="EMBL" id="KAJ9144568.1"/>
    </source>
</evidence>
<feature type="domain" description="Xaa-Pro dipeptidyl-peptidase C-terminal" evidence="2">
    <location>
        <begin position="327"/>
        <end position="588"/>
    </location>
</feature>
<sequence length="595" mass="66929">MPIALQTAIKRIGEPRVGENGYTGFHPGKSEVFTAGSKPFGQDTKALTSDIRLDHDVKVVARDGVRIYMDVYRPADAREKIPAILSWSPYGKKYSALDMLPMTKWHSCVKRSDLSGLEKFEGLDPAVWCPKGYAVISVDARGAGNSDGHICVMGSQEGEDGYDVVEAVAKLEWCNGNVGMAGNSYLAIAQWFIASQQPPSLKAIAPWEGLSDLYREQFCRGGWFSMHNFDLITKEILRGHPNSGVEDFSEMYRRSATMNAFWRDKRVDMTKIQCPVYIRGADVSSLHNMGSVRAWLEIPHDKKWIQWGSYQEWFELYSVPESSDHLTAFFDHYLRGVDNGWEQDTPKVRWATLKFGDNHPVHNIVLSDFPVPDTKYLEFFLSGNGKLSDKSPAATETLSYNSEDRNSWIEFTHTFSEASRLIGLPKTTLYVSCDKRDDFVVFVILRKKDKSGKDLLHLNFPFEATPVNSMSEIDEKDQHSVNTYSGPMGILRASHRETDPSRSIHPNFPFHPHERQQKVPPGTVVKMEIGIWALGTDFDAGESISLRVGGQNHSAAEFTAWSVPRPEHELNRGEHTVHFGGEYPSSVILPYVGSP</sequence>
<dbReference type="InterPro" id="IPR029058">
    <property type="entry name" value="AB_hydrolase_fold"/>
</dbReference>
<evidence type="ECO:0000313" key="4">
    <source>
        <dbReference type="Proteomes" id="UP001174694"/>
    </source>
</evidence>
<dbReference type="Gene3D" id="2.60.120.260">
    <property type="entry name" value="Galactose-binding domain-like"/>
    <property type="match status" value="1"/>
</dbReference>
<dbReference type="AlphaFoldDB" id="A0AA38VQ39"/>
<reference evidence="3" key="1">
    <citation type="submission" date="2022-07" db="EMBL/GenBank/DDBJ databases">
        <title>Fungi with potential for degradation of polypropylene.</title>
        <authorList>
            <person name="Gostincar C."/>
        </authorList>
    </citation>
    <scope>NUCLEOTIDE SEQUENCE</scope>
    <source>
        <strain evidence="3">EXF-13308</strain>
    </source>
</reference>
<dbReference type="SMART" id="SM00939">
    <property type="entry name" value="PepX_C"/>
    <property type="match status" value="1"/>
</dbReference>
<keyword evidence="4" id="KW-1185">Reference proteome</keyword>
<dbReference type="SUPFAM" id="SSF53474">
    <property type="entry name" value="alpha/beta-Hydrolases"/>
    <property type="match status" value="1"/>
</dbReference>
<accession>A0AA38VQ39</accession>
<dbReference type="GO" id="GO:0008239">
    <property type="term" value="F:dipeptidyl-peptidase activity"/>
    <property type="evidence" value="ECO:0007669"/>
    <property type="project" value="InterPro"/>
</dbReference>
<proteinExistence type="predicted"/>
<keyword evidence="1 3" id="KW-0378">Hydrolase</keyword>
<dbReference type="InterPro" id="IPR013736">
    <property type="entry name" value="Xaa-Pro_dipept_C"/>
</dbReference>
<dbReference type="InterPro" id="IPR008979">
    <property type="entry name" value="Galactose-bd-like_sf"/>
</dbReference>
<dbReference type="PANTHER" id="PTHR43056:SF10">
    <property type="entry name" value="COCE_NOND FAMILY, PUTATIVE (AFU_ORTHOLOGUE AFUA_7G00600)-RELATED"/>
    <property type="match status" value="1"/>
</dbReference>
<dbReference type="Pfam" id="PF02129">
    <property type="entry name" value="Peptidase_S15"/>
    <property type="match status" value="1"/>
</dbReference>
<dbReference type="NCBIfam" id="TIGR00976">
    <property type="entry name" value="CocE_NonD"/>
    <property type="match status" value="1"/>
</dbReference>
<dbReference type="InterPro" id="IPR005674">
    <property type="entry name" value="CocE/Ser_esterase"/>
</dbReference>
<comment type="caution">
    <text evidence="3">The sequence shown here is derived from an EMBL/GenBank/DDBJ whole genome shotgun (WGS) entry which is preliminary data.</text>
</comment>
<dbReference type="Proteomes" id="UP001174694">
    <property type="component" value="Unassembled WGS sequence"/>
</dbReference>
<evidence type="ECO:0000259" key="2">
    <source>
        <dbReference type="SMART" id="SM00939"/>
    </source>
</evidence>
<dbReference type="Gene3D" id="1.10.3020.20">
    <property type="match status" value="1"/>
</dbReference>
<protein>
    <submittedName>
        <fullName evidence="3">Hydrolase</fullName>
    </submittedName>
</protein>
<dbReference type="EMBL" id="JANBVO010000016">
    <property type="protein sequence ID" value="KAJ9144568.1"/>
    <property type="molecule type" value="Genomic_DNA"/>
</dbReference>
<dbReference type="Pfam" id="PF08530">
    <property type="entry name" value="PepX_C"/>
    <property type="match status" value="1"/>
</dbReference>
<dbReference type="InterPro" id="IPR000383">
    <property type="entry name" value="Xaa-Pro-like_dom"/>
</dbReference>